<dbReference type="SUPFAM" id="SSF49879">
    <property type="entry name" value="SMAD/FHA domain"/>
    <property type="match status" value="1"/>
</dbReference>
<dbReference type="CDD" id="cd00060">
    <property type="entry name" value="FHA"/>
    <property type="match status" value="1"/>
</dbReference>
<dbReference type="Pfam" id="PF00211">
    <property type="entry name" value="Guanylate_cyc"/>
    <property type="match status" value="1"/>
</dbReference>
<dbReference type="AlphaFoldDB" id="A0A7C4QQL1"/>
<dbReference type="InterPro" id="IPR029787">
    <property type="entry name" value="Nucleotide_cyclase"/>
</dbReference>
<feature type="domain" description="FHA" evidence="1">
    <location>
        <begin position="7"/>
        <end position="58"/>
    </location>
</feature>
<dbReference type="GO" id="GO:0004016">
    <property type="term" value="F:adenylate cyclase activity"/>
    <property type="evidence" value="ECO:0007669"/>
    <property type="project" value="UniProtKB-ARBA"/>
</dbReference>
<evidence type="ECO:0000259" key="2">
    <source>
        <dbReference type="PROSITE" id="PS50125"/>
    </source>
</evidence>
<evidence type="ECO:0000259" key="1">
    <source>
        <dbReference type="PROSITE" id="PS50006"/>
    </source>
</evidence>
<dbReference type="InterPro" id="IPR008984">
    <property type="entry name" value="SMAD_FHA_dom_sf"/>
</dbReference>
<dbReference type="PROSITE" id="PS50006">
    <property type="entry name" value="FHA_DOMAIN"/>
    <property type="match status" value="1"/>
</dbReference>
<proteinExistence type="predicted"/>
<name>A0A7C4QQL1_9PLAN</name>
<sequence length="571" mass="62492">MQPGESYVLGRAADADLVIPWDPLVSKRHAQLVVQGSVLRVQRIAAARNPVFYEGQAVDHCEVPLGRQFVVGTTALRLEETPSEPVLQAPIEERAFNPQQLRRIRYQDPENRLEVLTHLSEVIVGAQSDAELHERLVGLMLRGVVHADAVAVVSSLHGDEVLVRHSERRRETGGALRPSRRLVFEALEHRRGSVLHVWNAEIGQATEPTLGQELDWAFCTPVAGLAEEPSGLYVTGRMGTSYVPGTTLTEGAQLEADVKFTELVAEILGAVLKAQRLERQKAGLRQFFAPPILKALGDDLDTTLLEPCECDVTVIFCDLRGFSQRAEQEAANLIGLLERVSRALGVMTHQILQHGGVTGDFQGDAALGFWGWPFPSSDAAVRACRAALGIRAAFHKAASQKGHPLADFTMGIGIAHGRAVAGKIGTEEQVKVTVFGPVVNLAQRLESMTKLLRAPILLDEAAAAIVRERMSPAEGRLRRIARVLPYGMENPVLVSELLPPLADFPELTDAHLEIFEQGVDHFTAGRWEEAYRALHAMPAADRAQDFLLHQIMQAGRVAPPQWDGIVRLPGK</sequence>
<evidence type="ECO:0000313" key="3">
    <source>
        <dbReference type="EMBL" id="HGT40283.1"/>
    </source>
</evidence>
<dbReference type="GO" id="GO:0006171">
    <property type="term" value="P:cAMP biosynthetic process"/>
    <property type="evidence" value="ECO:0007669"/>
    <property type="project" value="TreeGrafter"/>
</dbReference>
<dbReference type="Gene3D" id="2.60.200.20">
    <property type="match status" value="1"/>
</dbReference>
<feature type="domain" description="Guanylate cyclase" evidence="2">
    <location>
        <begin position="313"/>
        <end position="446"/>
    </location>
</feature>
<accession>A0A7C4QQL1</accession>
<dbReference type="EMBL" id="DSVQ01000016">
    <property type="protein sequence ID" value="HGT40283.1"/>
    <property type="molecule type" value="Genomic_DNA"/>
</dbReference>
<dbReference type="PANTHER" id="PTHR43081:SF20">
    <property type="entry name" value="TWO-COMPONENT RESPONSE REGULATOR"/>
    <property type="match status" value="1"/>
</dbReference>
<dbReference type="InterPro" id="IPR000253">
    <property type="entry name" value="FHA_dom"/>
</dbReference>
<organism evidence="3">
    <name type="scientific">Schlesneria paludicola</name>
    <dbReference type="NCBI Taxonomy" id="360056"/>
    <lineage>
        <taxon>Bacteria</taxon>
        <taxon>Pseudomonadati</taxon>
        <taxon>Planctomycetota</taxon>
        <taxon>Planctomycetia</taxon>
        <taxon>Planctomycetales</taxon>
        <taxon>Planctomycetaceae</taxon>
        <taxon>Schlesneria</taxon>
    </lineage>
</organism>
<comment type="caution">
    <text evidence="3">The sequence shown here is derived from an EMBL/GenBank/DDBJ whole genome shotgun (WGS) entry which is preliminary data.</text>
</comment>
<dbReference type="Gene3D" id="3.30.70.1230">
    <property type="entry name" value="Nucleotide cyclase"/>
    <property type="match status" value="1"/>
</dbReference>
<protein>
    <submittedName>
        <fullName evidence="3">FHA domain-containing protein</fullName>
    </submittedName>
</protein>
<dbReference type="InterPro" id="IPR001054">
    <property type="entry name" value="A/G_cyclase"/>
</dbReference>
<dbReference type="SUPFAM" id="SSF55073">
    <property type="entry name" value="Nucleotide cyclase"/>
    <property type="match status" value="1"/>
</dbReference>
<dbReference type="Pfam" id="PF00498">
    <property type="entry name" value="FHA"/>
    <property type="match status" value="1"/>
</dbReference>
<dbReference type="PANTHER" id="PTHR43081">
    <property type="entry name" value="ADENYLATE CYCLASE, TERMINAL-DIFFERENTIATION SPECIFIC-RELATED"/>
    <property type="match status" value="1"/>
</dbReference>
<dbReference type="GO" id="GO:0035556">
    <property type="term" value="P:intracellular signal transduction"/>
    <property type="evidence" value="ECO:0007669"/>
    <property type="project" value="InterPro"/>
</dbReference>
<dbReference type="SMART" id="SM00044">
    <property type="entry name" value="CYCc"/>
    <property type="match status" value="1"/>
</dbReference>
<dbReference type="CDD" id="cd07302">
    <property type="entry name" value="CHD"/>
    <property type="match status" value="1"/>
</dbReference>
<dbReference type="PROSITE" id="PS50125">
    <property type="entry name" value="GUANYLATE_CYCLASE_2"/>
    <property type="match status" value="1"/>
</dbReference>
<gene>
    <name evidence="3" type="ORF">ENS64_13630</name>
</gene>
<reference evidence="3" key="1">
    <citation type="journal article" date="2020" name="mSystems">
        <title>Genome- and Community-Level Interaction Insights into Carbon Utilization and Element Cycling Functions of Hydrothermarchaeota in Hydrothermal Sediment.</title>
        <authorList>
            <person name="Zhou Z."/>
            <person name="Liu Y."/>
            <person name="Xu W."/>
            <person name="Pan J."/>
            <person name="Luo Z.H."/>
            <person name="Li M."/>
        </authorList>
    </citation>
    <scope>NUCLEOTIDE SEQUENCE [LARGE SCALE GENOMIC DNA]</scope>
    <source>
        <strain evidence="3">SpSt-508</strain>
    </source>
</reference>
<dbReference type="InterPro" id="IPR050697">
    <property type="entry name" value="Adenylyl/Guanylyl_Cyclase_3/4"/>
</dbReference>